<feature type="region of interest" description="Disordered" evidence="3">
    <location>
        <begin position="688"/>
        <end position="710"/>
    </location>
</feature>
<dbReference type="SMART" id="SM00715">
    <property type="entry name" value="LA"/>
    <property type="match status" value="1"/>
</dbReference>
<dbReference type="STRING" id="6198.A0A074ZVF6"/>
<feature type="compositionally biased region" description="Basic and acidic residues" evidence="3">
    <location>
        <begin position="619"/>
        <end position="630"/>
    </location>
</feature>
<evidence type="ECO:0000256" key="1">
    <source>
        <dbReference type="ARBA" id="ARBA00022884"/>
    </source>
</evidence>
<feature type="compositionally biased region" description="Polar residues" evidence="3">
    <location>
        <begin position="607"/>
        <end position="616"/>
    </location>
</feature>
<evidence type="ECO:0000256" key="3">
    <source>
        <dbReference type="SAM" id="MobiDB-lite"/>
    </source>
</evidence>
<feature type="region of interest" description="Disordered" evidence="3">
    <location>
        <begin position="653"/>
        <end position="674"/>
    </location>
</feature>
<dbReference type="EMBL" id="KL596650">
    <property type="protein sequence ID" value="KER31111.1"/>
    <property type="molecule type" value="Genomic_DNA"/>
</dbReference>
<protein>
    <recommendedName>
        <fullName evidence="4">HTH La-type RNA-binding domain-containing protein</fullName>
    </recommendedName>
</protein>
<feature type="region of interest" description="Disordered" evidence="3">
    <location>
        <begin position="549"/>
        <end position="635"/>
    </location>
</feature>
<reference evidence="5 6" key="1">
    <citation type="submission" date="2013-11" db="EMBL/GenBank/DDBJ databases">
        <title>Opisthorchis viverrini - life in the bile duct.</title>
        <authorList>
            <person name="Young N.D."/>
            <person name="Nagarajan N."/>
            <person name="Lin S.J."/>
            <person name="Korhonen P.K."/>
            <person name="Jex A.R."/>
            <person name="Hall R.S."/>
            <person name="Safavi-Hemami H."/>
            <person name="Kaewkong W."/>
            <person name="Bertrand D."/>
            <person name="Gao S."/>
            <person name="Seet Q."/>
            <person name="Wongkham S."/>
            <person name="Teh B.T."/>
            <person name="Wongkham C."/>
            <person name="Intapan P.M."/>
            <person name="Maleewong W."/>
            <person name="Yang X."/>
            <person name="Hu M."/>
            <person name="Wang Z."/>
            <person name="Hofmann A."/>
            <person name="Sternberg P.W."/>
            <person name="Tan P."/>
            <person name="Wang J."/>
            <person name="Gasser R.B."/>
        </authorList>
    </citation>
    <scope>NUCLEOTIDE SEQUENCE [LARGE SCALE GENOMIC DNA]</scope>
</reference>
<keyword evidence="6" id="KW-1185">Reference proteome</keyword>
<evidence type="ECO:0000256" key="2">
    <source>
        <dbReference type="PROSITE-ProRule" id="PRU00332"/>
    </source>
</evidence>
<dbReference type="InterPro" id="IPR006630">
    <property type="entry name" value="La_HTH"/>
</dbReference>
<name>A0A074ZVF6_OPIVI</name>
<dbReference type="PROSITE" id="PS50961">
    <property type="entry name" value="HTH_LA"/>
    <property type="match status" value="1"/>
</dbReference>
<dbReference type="SUPFAM" id="SSF46785">
    <property type="entry name" value="Winged helix' DNA-binding domain"/>
    <property type="match status" value="1"/>
</dbReference>
<dbReference type="PANTHER" id="PTHR19446">
    <property type="entry name" value="REVERSE TRANSCRIPTASES"/>
    <property type="match status" value="1"/>
</dbReference>
<gene>
    <name evidence="5" type="ORF">T265_02563</name>
</gene>
<accession>A0A074ZVF6</accession>
<keyword evidence="1 2" id="KW-0694">RNA-binding</keyword>
<dbReference type="Proteomes" id="UP000054324">
    <property type="component" value="Unassembled WGS sequence"/>
</dbReference>
<dbReference type="Gene3D" id="1.10.10.10">
    <property type="entry name" value="Winged helix-like DNA-binding domain superfamily/Winged helix DNA-binding domain"/>
    <property type="match status" value="1"/>
</dbReference>
<feature type="domain" description="HTH La-type RNA-binding" evidence="4">
    <location>
        <begin position="953"/>
        <end position="1044"/>
    </location>
</feature>
<feature type="region of interest" description="Disordered" evidence="3">
    <location>
        <begin position="1061"/>
        <end position="1108"/>
    </location>
</feature>
<dbReference type="KEGG" id="ovi:T265_02563"/>
<dbReference type="GO" id="GO:0003723">
    <property type="term" value="F:RNA binding"/>
    <property type="evidence" value="ECO:0007669"/>
    <property type="project" value="UniProtKB-UniRule"/>
</dbReference>
<dbReference type="CTD" id="20316751"/>
<dbReference type="CDD" id="cd07323">
    <property type="entry name" value="LAM"/>
    <property type="match status" value="1"/>
</dbReference>
<feature type="compositionally biased region" description="Polar residues" evidence="3">
    <location>
        <begin position="688"/>
        <end position="701"/>
    </location>
</feature>
<organism evidence="5 6">
    <name type="scientific">Opisthorchis viverrini</name>
    <name type="common">Southeast Asian liver fluke</name>
    <dbReference type="NCBI Taxonomy" id="6198"/>
    <lineage>
        <taxon>Eukaryota</taxon>
        <taxon>Metazoa</taxon>
        <taxon>Spiralia</taxon>
        <taxon>Lophotrochozoa</taxon>
        <taxon>Platyhelminthes</taxon>
        <taxon>Trematoda</taxon>
        <taxon>Digenea</taxon>
        <taxon>Opisthorchiida</taxon>
        <taxon>Opisthorchiata</taxon>
        <taxon>Opisthorchiidae</taxon>
        <taxon>Opisthorchis</taxon>
    </lineage>
</organism>
<proteinExistence type="predicted"/>
<evidence type="ECO:0000313" key="6">
    <source>
        <dbReference type="Proteomes" id="UP000054324"/>
    </source>
</evidence>
<feature type="compositionally biased region" description="Polar residues" evidence="3">
    <location>
        <begin position="1061"/>
        <end position="1074"/>
    </location>
</feature>
<dbReference type="GeneID" id="20316751"/>
<sequence length="1448" mass="156314">MTFHLHCSKTGELLSQRLSDLFACIWETEPVPDNWGESVIVSVFKEGARSEYGNHTVVSFTPVVTRLLASIVLRQLARETLTREHPAGFRPDMGCVDQIFTLRQVLEQRHTYKRPTILVFLDFRSAFDSVDRSVLLETLAHQGMPRKLGVGTYGDFFRRNGDALAFPAKHRCLAVRLLSQRLWLRTLIVLLSRCGRLGSPALRTDASIRHASVLRAASGRHMMPTFPVSLAAFNFRTLKQAGQQAALALTLDSLGIDVYCISETRIQDASIVIELSAPSVSIRFRLRTSGDPEATAAQCVGQQWSDQHAVRACFMKSGLMHQACLLVLLHFCSIVLCTFPLTAFKYPDIQSASKFSASRLSLSRLGQPDSVLALMSPSGGMAARHRKGVAAERLSSPRIPVGPSVMTSVFISTIKPHHHQPNQPRDLTPPELHVRSDREVEDVCAAECCRVNSEDELIKTNPWKPVSATENNALEAEAWPEPSAPGEQRRTVGFRQFEEKPKRKIKWQNFDVDHSPCGFSRGRGRPSAPSHFYGSAPVYTFRRGGTSFRGRLPLDTTRGRGSGAYLPRHPSRAPAVRPPMEPGEGPSEKPIAGASSDQNYVRHKSEATSQEDSVTRSFAEADEKPPDYRRMSTNGLSVMPGCISVTAMADTTQSEYSSEPQVTRPVTASQNTITSKRSYRDRTFTAAPAQQGQSFNGSTATYEAGPAGRARRSYLRQHQPLFSAEQGPTSTQQSPISSHNVQPLLPFQPLVPFTYIIPGTSAVSNSFWGTGIQLGPSFGSTTLGVPGNLTAVLGVNQSHLASQSNSMTIVPNIPTELPVGLVTELNPLPQPIQPIQRVPPHASPFDPYLKNSLSNSDVHVEVVDVSQMVSFINNAGWNKVVFPSSLKEHPTIASAIRTAFAAEPDAVCPSDEGAATQINGGDSASNRSIKPDDVVIVDNCVFFVPRNASRTKFLKFVSKSDYIRHHVEYYFSPLNLNRDTHLASILKSNQGLCPIGDLLQFNRLRWVGTSESELLTAISTSSLLSVTYSSDGRPTAIRHMSTFATEDASFQSEITLSQRSENVRLSSNITQNGTEKNDAAALSTDSSQPTSRGHSISDELGSTSGSSATRSGFTYSVVPASNHLQLVHAPGNFPAGGMPFCGQNAINPAVQCYQRNEVPGLSNPSFSPPTAFIQDTLSSQQATLLSVAAATASPPVQPGLSASGLHSPDASSTLAPALYRIAPAGHLPYIPQIAGNTGFSLAPNSTVLFQFLPATHAMQHGGYIIPAGGANATPVLNRPAGSINPTGLWIPLVTGGTQPATSVSSPQNTLLTLPPGPVGLPTVSSSGGSMVLHSVAPPPPTTNLVAFPNVEPIYSGHPDQKSPDISQSHIQHILPNFYYSTNASVGLNHPNLPIVNELKPNPVHSQVTKLPGNQTSLPFSTEAVTTTGSHTRTSTHSTPNKLPIALRL</sequence>
<dbReference type="OrthoDB" id="439993at2759"/>
<dbReference type="InterPro" id="IPR036390">
    <property type="entry name" value="WH_DNA-bd_sf"/>
</dbReference>
<evidence type="ECO:0000259" key="4">
    <source>
        <dbReference type="PROSITE" id="PS50961"/>
    </source>
</evidence>
<dbReference type="RefSeq" id="XP_009165106.1">
    <property type="nucleotide sequence ID" value="XM_009166842.1"/>
</dbReference>
<feature type="compositionally biased region" description="Polar residues" evidence="3">
    <location>
        <begin position="1083"/>
        <end position="1094"/>
    </location>
</feature>
<dbReference type="InterPro" id="IPR036388">
    <property type="entry name" value="WH-like_DNA-bd_sf"/>
</dbReference>
<evidence type="ECO:0000313" key="5">
    <source>
        <dbReference type="EMBL" id="KER31111.1"/>
    </source>
</evidence>